<dbReference type="GO" id="GO:0000981">
    <property type="term" value="F:DNA-binding transcription factor activity, RNA polymerase II-specific"/>
    <property type="evidence" value="ECO:0007669"/>
    <property type="project" value="TreeGrafter"/>
</dbReference>
<evidence type="ECO:0000313" key="15">
    <source>
        <dbReference type="RefSeq" id="XP_013884762.1"/>
    </source>
</evidence>
<dbReference type="PROSITE" id="PS00658">
    <property type="entry name" value="FORK_HEAD_2"/>
    <property type="match status" value="1"/>
</dbReference>
<evidence type="ECO:0000256" key="8">
    <source>
        <dbReference type="ARBA" id="ARBA00023163"/>
    </source>
</evidence>
<keyword evidence="8" id="KW-0804">Transcription</keyword>
<dbReference type="InterPro" id="IPR030456">
    <property type="entry name" value="TF_fork_head_CS_2"/>
</dbReference>
<dbReference type="PROSITE" id="PS00657">
    <property type="entry name" value="FORK_HEAD_1"/>
    <property type="match status" value="1"/>
</dbReference>
<dbReference type="AlphaFoldDB" id="A0A2I4CXP5"/>
<evidence type="ECO:0000256" key="1">
    <source>
        <dbReference type="ARBA" id="ARBA00004123"/>
    </source>
</evidence>
<organism evidence="14 15">
    <name type="scientific">Austrofundulus limnaeus</name>
    <name type="common">Annual killifish</name>
    <dbReference type="NCBI Taxonomy" id="52670"/>
    <lineage>
        <taxon>Eukaryota</taxon>
        <taxon>Metazoa</taxon>
        <taxon>Chordata</taxon>
        <taxon>Craniata</taxon>
        <taxon>Vertebrata</taxon>
        <taxon>Euteleostomi</taxon>
        <taxon>Actinopterygii</taxon>
        <taxon>Neopterygii</taxon>
        <taxon>Teleostei</taxon>
        <taxon>Neoteleostei</taxon>
        <taxon>Acanthomorphata</taxon>
        <taxon>Ovalentaria</taxon>
        <taxon>Atherinomorphae</taxon>
        <taxon>Cyprinodontiformes</taxon>
        <taxon>Rivulidae</taxon>
        <taxon>Austrofundulus</taxon>
    </lineage>
</organism>
<dbReference type="RefSeq" id="XP_013884762.1">
    <property type="nucleotide sequence ID" value="XM_014029308.1"/>
</dbReference>
<dbReference type="InterPro" id="IPR050211">
    <property type="entry name" value="FOX_domain-containing"/>
</dbReference>
<name>A0A2I4CXP5_AUSLI</name>
<accession>A0A2I4CXP5</accession>
<evidence type="ECO:0000256" key="9">
    <source>
        <dbReference type="ARBA" id="ARBA00023242"/>
    </source>
</evidence>
<evidence type="ECO:0000256" key="2">
    <source>
        <dbReference type="ARBA" id="ARBA00022499"/>
    </source>
</evidence>
<dbReference type="Gene3D" id="1.10.10.10">
    <property type="entry name" value="Winged helix-like DNA-binding domain superfamily/Winged helix DNA-binding domain"/>
    <property type="match status" value="1"/>
</dbReference>
<dbReference type="SMART" id="SM00339">
    <property type="entry name" value="FH"/>
    <property type="match status" value="1"/>
</dbReference>
<dbReference type="Proteomes" id="UP000192220">
    <property type="component" value="Unplaced"/>
</dbReference>
<dbReference type="GO" id="GO:0009653">
    <property type="term" value="P:anatomical structure morphogenesis"/>
    <property type="evidence" value="ECO:0007669"/>
    <property type="project" value="TreeGrafter"/>
</dbReference>
<keyword evidence="4" id="KW-0221">Differentiation</keyword>
<dbReference type="PROSITE" id="PS50039">
    <property type="entry name" value="FORK_HEAD_3"/>
    <property type="match status" value="1"/>
</dbReference>
<evidence type="ECO:0000313" key="14">
    <source>
        <dbReference type="Proteomes" id="UP000192220"/>
    </source>
</evidence>
<dbReference type="OrthoDB" id="5954824at2759"/>
<reference evidence="15" key="1">
    <citation type="submission" date="2025-08" db="UniProtKB">
        <authorList>
            <consortium name="RefSeq"/>
        </authorList>
    </citation>
    <scope>IDENTIFICATION</scope>
    <source>
        <strain evidence="15">Quisiro</strain>
        <tissue evidence="15">Liver</tissue>
    </source>
</reference>
<dbReference type="Pfam" id="PF00250">
    <property type="entry name" value="Forkhead"/>
    <property type="match status" value="1"/>
</dbReference>
<dbReference type="PANTHER" id="PTHR11829:SF411">
    <property type="entry name" value="FORKHEAD BOX PROTEIN L2"/>
    <property type="match status" value="1"/>
</dbReference>
<evidence type="ECO:0000256" key="12">
    <source>
        <dbReference type="SAM" id="MobiDB-lite"/>
    </source>
</evidence>
<dbReference type="InterPro" id="IPR047515">
    <property type="entry name" value="FH_FOXL2"/>
</dbReference>
<dbReference type="InterPro" id="IPR036388">
    <property type="entry name" value="WH-like_DNA-bd_sf"/>
</dbReference>
<evidence type="ECO:0000256" key="3">
    <source>
        <dbReference type="ARBA" id="ARBA00022553"/>
    </source>
</evidence>
<evidence type="ECO:0000256" key="11">
    <source>
        <dbReference type="PROSITE-ProRule" id="PRU00089"/>
    </source>
</evidence>
<evidence type="ECO:0000256" key="10">
    <source>
        <dbReference type="ARBA" id="ARBA00034872"/>
    </source>
</evidence>
<dbReference type="GO" id="GO:0005634">
    <property type="term" value="C:nucleus"/>
    <property type="evidence" value="ECO:0007669"/>
    <property type="project" value="UniProtKB-SubCell"/>
</dbReference>
<evidence type="ECO:0000256" key="7">
    <source>
        <dbReference type="ARBA" id="ARBA00023125"/>
    </source>
</evidence>
<dbReference type="KEGG" id="alim:106533092"/>
<keyword evidence="7 11" id="KW-0238">DNA-binding</keyword>
<dbReference type="CTD" id="100004081"/>
<keyword evidence="2" id="KW-1017">Isopeptide bond</keyword>
<comment type="subcellular location">
    <subcellularLocation>
        <location evidence="1 11">Nucleus</location>
    </subcellularLocation>
</comment>
<dbReference type="FunFam" id="1.10.10.10:FF:000016">
    <property type="entry name" value="Forkhead box protein I1"/>
    <property type="match status" value="1"/>
</dbReference>
<evidence type="ECO:0000256" key="4">
    <source>
        <dbReference type="ARBA" id="ARBA00022782"/>
    </source>
</evidence>
<feature type="DNA-binding region" description="Fork-head" evidence="11">
    <location>
        <begin position="49"/>
        <end position="143"/>
    </location>
</feature>
<dbReference type="PANTHER" id="PTHR11829">
    <property type="entry name" value="FORKHEAD BOX PROTEIN"/>
    <property type="match status" value="1"/>
</dbReference>
<dbReference type="CDD" id="cd20028">
    <property type="entry name" value="FH_FOXL2"/>
    <property type="match status" value="1"/>
</dbReference>
<dbReference type="GO" id="GO:0030154">
    <property type="term" value="P:cell differentiation"/>
    <property type="evidence" value="ECO:0007669"/>
    <property type="project" value="UniProtKB-KW"/>
</dbReference>
<dbReference type="InterPro" id="IPR018122">
    <property type="entry name" value="TF_fork_head_CS_1"/>
</dbReference>
<feature type="region of interest" description="Disordered" evidence="12">
    <location>
        <begin position="1"/>
        <end position="47"/>
    </location>
</feature>
<keyword evidence="3" id="KW-0597">Phosphoprotein</keyword>
<dbReference type="GO" id="GO:0009888">
    <property type="term" value="P:tissue development"/>
    <property type="evidence" value="ECO:0007669"/>
    <property type="project" value="UniProtKB-ARBA"/>
</dbReference>
<evidence type="ECO:0000256" key="6">
    <source>
        <dbReference type="ARBA" id="ARBA00023015"/>
    </source>
</evidence>
<proteinExistence type="predicted"/>
<keyword evidence="6" id="KW-0805">Transcription regulation</keyword>
<feature type="domain" description="Fork-head" evidence="13">
    <location>
        <begin position="49"/>
        <end position="143"/>
    </location>
</feature>
<dbReference type="SUPFAM" id="SSF46785">
    <property type="entry name" value="Winged helix' DNA-binding domain"/>
    <property type="match status" value="1"/>
</dbReference>
<evidence type="ECO:0000256" key="5">
    <source>
        <dbReference type="ARBA" id="ARBA00022843"/>
    </source>
</evidence>
<keyword evidence="14" id="KW-1185">Reference proteome</keyword>
<sequence length="273" mass="30503">MAACCPAGRTDSHGHTCSMDAEESAKQGEQLQDISSNGDKPEDSLPLEKPPFSYVALIAMAIKDREDKRVTLSGIYHYIISKFPYYEKNKKGWQNSIRHNLSLNECFVRVPRDNRGDRKGSYWTLDPAFEDMFERGNYRRRRRVRRPYRPSSVPYLAGPPAELPESLYLQPYASGASWGLCQPGSTQTGYPGPQAVSGHTGGSYYTPPHLHHPVYGAYNRHPSVLFPHNGYPYGGVAQPVSPDAGTVSVGCNYQQFTSYVRQAEAPLAYFSDL</sequence>
<dbReference type="GO" id="GO:0000978">
    <property type="term" value="F:RNA polymerase II cis-regulatory region sequence-specific DNA binding"/>
    <property type="evidence" value="ECO:0007669"/>
    <property type="project" value="TreeGrafter"/>
</dbReference>
<dbReference type="InParanoid" id="A0A2I4CXP5"/>
<protein>
    <recommendedName>
        <fullName evidence="10">Forkhead box protein L2</fullName>
    </recommendedName>
</protein>
<gene>
    <name evidence="15" type="primary">foxl2l</name>
</gene>
<keyword evidence="5" id="KW-0832">Ubl conjugation</keyword>
<dbReference type="STRING" id="52670.A0A2I4CXP5"/>
<dbReference type="InterPro" id="IPR001766">
    <property type="entry name" value="Fork_head_dom"/>
</dbReference>
<dbReference type="InterPro" id="IPR036390">
    <property type="entry name" value="WH_DNA-bd_sf"/>
</dbReference>
<keyword evidence="9 11" id="KW-0539">Nucleus</keyword>
<feature type="compositionally biased region" description="Polar residues" evidence="12">
    <location>
        <begin position="27"/>
        <end position="38"/>
    </location>
</feature>
<evidence type="ECO:0000259" key="13">
    <source>
        <dbReference type="PROSITE" id="PS50039"/>
    </source>
</evidence>
<dbReference type="PRINTS" id="PR00053">
    <property type="entry name" value="FORKHEAD"/>
</dbReference>